<dbReference type="CDD" id="cd18186">
    <property type="entry name" value="BTB_POZ_ZBTB_KLHL-like"/>
    <property type="match status" value="1"/>
</dbReference>
<evidence type="ECO:0000259" key="1">
    <source>
        <dbReference type="PROSITE" id="PS50097"/>
    </source>
</evidence>
<proteinExistence type="predicted"/>
<dbReference type="EMBL" id="GL380312">
    <property type="protein sequence ID" value="EGT52881.1"/>
    <property type="molecule type" value="Genomic_DNA"/>
</dbReference>
<dbReference type="Gene3D" id="3.30.710.10">
    <property type="entry name" value="Potassium Channel Kv1.1, Chain A"/>
    <property type="match status" value="1"/>
</dbReference>
<evidence type="ECO:0000313" key="2">
    <source>
        <dbReference type="EMBL" id="EGT52881.1"/>
    </source>
</evidence>
<dbReference type="SUPFAM" id="SSF54695">
    <property type="entry name" value="POZ domain"/>
    <property type="match status" value="1"/>
</dbReference>
<sequence length="360" mass="41372">MYKRNVQDDNATMAENVFKANGRKEHLQLYDVHNIYNDPYQGSNNKSNKNVSNCKQKIGEGNSDGLNWTWIAQTDNAAITTTSEKVISSYLRFKWDKLDGVLGFTGTIEFLLKKDGVVLANEELEAVVEFSGQWIGIRNLIEFKKVFSEHANQQQQINRNMFQNQNQQQGCVIEFSFSLSPVFATPVLRNVNSNFEKSHITDAVLEVEEKQLHVNKSFLSIHSEFFDKLFNSSFKEKSQSTIVIKDVDASEFSNFLSLIYPNQVEITVETVAKYLVLADQYIMLAVTQKCEEFLLQNKRVKTIQKIVFSDQHHLHKLLRETLASVDSREELDSLTMLPEFSMLSDSTKAALLHKYMHFIN</sequence>
<organism evidence="3">
    <name type="scientific">Caenorhabditis brenneri</name>
    <name type="common">Nematode worm</name>
    <dbReference type="NCBI Taxonomy" id="135651"/>
    <lineage>
        <taxon>Eukaryota</taxon>
        <taxon>Metazoa</taxon>
        <taxon>Ecdysozoa</taxon>
        <taxon>Nematoda</taxon>
        <taxon>Chromadorea</taxon>
        <taxon>Rhabditida</taxon>
        <taxon>Rhabditina</taxon>
        <taxon>Rhabditomorpha</taxon>
        <taxon>Rhabditoidea</taxon>
        <taxon>Rhabditidae</taxon>
        <taxon>Peloderinae</taxon>
        <taxon>Caenorhabditis</taxon>
    </lineage>
</organism>
<dbReference type="PROSITE" id="PS50097">
    <property type="entry name" value="BTB"/>
    <property type="match status" value="1"/>
</dbReference>
<dbReference type="PANTHER" id="PTHR22744">
    <property type="entry name" value="HELIX LOOP HELIX PROTEIN 21-RELATED"/>
    <property type="match status" value="1"/>
</dbReference>
<name>G0PEC3_CAEBE</name>
<accession>G0PEC3</accession>
<dbReference type="InterPro" id="IPR011333">
    <property type="entry name" value="SKP1/BTB/POZ_sf"/>
</dbReference>
<keyword evidence="3" id="KW-1185">Reference proteome</keyword>
<dbReference type="PANTHER" id="PTHR22744:SF17">
    <property type="entry name" value="BTB DOMAIN-CONTAINING PROTEIN"/>
    <property type="match status" value="1"/>
</dbReference>
<reference evidence="3" key="1">
    <citation type="submission" date="2011-07" db="EMBL/GenBank/DDBJ databases">
        <authorList>
            <consortium name="Caenorhabditis brenneri Sequencing and Analysis Consortium"/>
            <person name="Wilson R.K."/>
        </authorList>
    </citation>
    <scope>NUCLEOTIDE SEQUENCE [LARGE SCALE GENOMIC DNA]</scope>
    <source>
        <strain evidence="3">PB2801</strain>
    </source>
</reference>
<dbReference type="eggNOG" id="ENOG502TJE2">
    <property type="taxonomic scope" value="Eukaryota"/>
</dbReference>
<protein>
    <recommendedName>
        <fullName evidence="1">BTB domain-containing protein</fullName>
    </recommendedName>
</protein>
<dbReference type="InParanoid" id="G0PEC3"/>
<dbReference type="SMART" id="SM00225">
    <property type="entry name" value="BTB"/>
    <property type="match status" value="1"/>
</dbReference>
<dbReference type="InterPro" id="IPR000210">
    <property type="entry name" value="BTB/POZ_dom"/>
</dbReference>
<dbReference type="Pfam" id="PF00651">
    <property type="entry name" value="BTB"/>
    <property type="match status" value="1"/>
</dbReference>
<evidence type="ECO:0000313" key="3">
    <source>
        <dbReference type="Proteomes" id="UP000008068"/>
    </source>
</evidence>
<dbReference type="Proteomes" id="UP000008068">
    <property type="component" value="Unassembled WGS sequence"/>
</dbReference>
<dbReference type="AlphaFoldDB" id="G0PEC3"/>
<gene>
    <name evidence="2" type="ORF">CAEBREN_32485</name>
</gene>
<feature type="domain" description="BTB" evidence="1">
    <location>
        <begin position="201"/>
        <end position="268"/>
    </location>
</feature>
<dbReference type="OrthoDB" id="5848631at2759"/>
<dbReference type="HOGENOM" id="CLU_769937_0_0_1"/>
<dbReference type="STRING" id="135651.G0PEC3"/>